<sequence>MAMDTAFMLAVQGDWKALLEALRNDKALAHRTDGNGMSVLHWVCLHHDVPTEIVVKIICANPALVAFRNGAGLLPLDLAMQADSGERVLEVLRAASYEEEDEEEEESPVQVMPQASQPVKTPPFRAPPRLRMSLIDQKQLDMLSAAAMPTDDPDLTTSFARLSSRVATTPVQTFQSQLPVQPRTSLKRHNSEKKAPTYHHHHHHHTHDGSGYAPQPHMHRSVSMAEPRSYRDHDLVSCATDDRASVSSIAGFDTGGDGSFIHNRDFARQDDDARAPRSKRASLFPPRWRQAHVCAVCAIGFSMMRRRHHCRNCGHSVCGPHSVHRVALEHFGLMEPQRVCDKCFFAGRHIVPVSGDPLLVGMAEEANDPGCWQKKAIYDQCFDQWYKDVFLQHKANGKIGCQAEYKAYHDCYMSELKKDKHLVDGIKAVMRPDVKERWEAEEQEGEATGGAN</sequence>
<dbReference type="SMART" id="SM00064">
    <property type="entry name" value="FYVE"/>
    <property type="match status" value="1"/>
</dbReference>
<proteinExistence type="inferred from homology"/>
<dbReference type="GO" id="GO:0043130">
    <property type="term" value="F:ubiquitin binding"/>
    <property type="evidence" value="ECO:0007669"/>
    <property type="project" value="TreeGrafter"/>
</dbReference>
<keyword evidence="2" id="KW-0479">Metal-binding</keyword>
<dbReference type="GO" id="GO:0032266">
    <property type="term" value="F:phosphatidylinositol-3-phosphate binding"/>
    <property type="evidence" value="ECO:0007669"/>
    <property type="project" value="TreeGrafter"/>
</dbReference>
<feature type="compositionally biased region" description="Basic residues" evidence="7">
    <location>
        <begin position="185"/>
        <end position="206"/>
    </location>
</feature>
<feature type="compositionally biased region" description="Acidic residues" evidence="7">
    <location>
        <begin position="97"/>
        <end position="107"/>
    </location>
</feature>
<feature type="domain" description="FYVE-type" evidence="8">
    <location>
        <begin position="288"/>
        <end position="344"/>
    </location>
</feature>
<dbReference type="InterPro" id="IPR011011">
    <property type="entry name" value="Znf_FYVE_PHD"/>
</dbReference>
<dbReference type="Pfam" id="PF05254">
    <property type="entry name" value="UPF0203"/>
    <property type="match status" value="1"/>
</dbReference>
<dbReference type="Gene3D" id="1.25.40.20">
    <property type="entry name" value="Ankyrin repeat-containing domain"/>
    <property type="match status" value="1"/>
</dbReference>
<accession>A0AAV2YT81</accession>
<dbReference type="Pfam" id="PF01363">
    <property type="entry name" value="FYVE"/>
    <property type="match status" value="1"/>
</dbReference>
<dbReference type="EMBL" id="DAKRPA010000167">
    <property type="protein sequence ID" value="DAZ96447.1"/>
    <property type="molecule type" value="Genomic_DNA"/>
</dbReference>
<dbReference type="InterPro" id="IPR007918">
    <property type="entry name" value="MDM35_apoptosis"/>
</dbReference>
<comment type="similarity">
    <text evidence="1">Belongs to the TRIAP1/MDM35 family.</text>
</comment>
<dbReference type="PROSITE" id="PS50178">
    <property type="entry name" value="ZF_FYVE"/>
    <property type="match status" value="1"/>
</dbReference>
<keyword evidence="10" id="KW-1185">Reference proteome</keyword>
<protein>
    <recommendedName>
        <fullName evidence="8">FYVE-type domain-containing protein</fullName>
    </recommendedName>
</protein>
<keyword evidence="5" id="KW-1015">Disulfide bond</keyword>
<dbReference type="PANTHER" id="PTHR47794:SF1">
    <property type="entry name" value="VACUOLAR PROTEIN SORTING-ASSOCIATED PROTEIN 27"/>
    <property type="match status" value="1"/>
</dbReference>
<feature type="region of interest" description="Disordered" evidence="7">
    <location>
        <begin position="167"/>
        <end position="226"/>
    </location>
</feature>
<dbReference type="GO" id="GO:0043328">
    <property type="term" value="P:protein transport to vacuole involved in ubiquitin-dependent protein catabolic process via the multivesicular body sorting pathway"/>
    <property type="evidence" value="ECO:0007669"/>
    <property type="project" value="TreeGrafter"/>
</dbReference>
<name>A0AAV2YT81_9STRA</name>
<keyword evidence="3 6" id="KW-0863">Zinc-finger</keyword>
<reference evidence="9" key="2">
    <citation type="journal article" date="2023" name="Microbiol Resour">
        <title>Decontamination and Annotation of the Draft Genome Sequence of the Oomycete Lagenidium giganteum ARSEF 373.</title>
        <authorList>
            <person name="Morgan W.R."/>
            <person name="Tartar A."/>
        </authorList>
    </citation>
    <scope>NUCLEOTIDE SEQUENCE</scope>
    <source>
        <strain evidence="9">ARSEF 373</strain>
    </source>
</reference>
<evidence type="ECO:0000313" key="9">
    <source>
        <dbReference type="EMBL" id="DAZ96447.1"/>
    </source>
</evidence>
<evidence type="ECO:0000256" key="5">
    <source>
        <dbReference type="ARBA" id="ARBA00023157"/>
    </source>
</evidence>
<gene>
    <name evidence="9" type="ORF">N0F65_006493</name>
</gene>
<evidence type="ECO:0000256" key="2">
    <source>
        <dbReference type="ARBA" id="ARBA00022723"/>
    </source>
</evidence>
<evidence type="ECO:0000259" key="8">
    <source>
        <dbReference type="PROSITE" id="PS50178"/>
    </source>
</evidence>
<feature type="compositionally biased region" description="Polar residues" evidence="7">
    <location>
        <begin position="167"/>
        <end position="184"/>
    </location>
</feature>
<dbReference type="SUPFAM" id="SSF48403">
    <property type="entry name" value="Ankyrin repeat"/>
    <property type="match status" value="1"/>
</dbReference>
<evidence type="ECO:0000256" key="1">
    <source>
        <dbReference type="ARBA" id="ARBA00006196"/>
    </source>
</evidence>
<dbReference type="InterPro" id="IPR000306">
    <property type="entry name" value="Znf_FYVE"/>
</dbReference>
<dbReference type="PANTHER" id="PTHR47794">
    <property type="entry name" value="VACUOLAR PROTEIN SORTING-ASSOCIATED PROTEIN 27"/>
    <property type="match status" value="1"/>
</dbReference>
<evidence type="ECO:0000256" key="3">
    <source>
        <dbReference type="ARBA" id="ARBA00022771"/>
    </source>
</evidence>
<dbReference type="AlphaFoldDB" id="A0AAV2YT81"/>
<evidence type="ECO:0000313" key="10">
    <source>
        <dbReference type="Proteomes" id="UP001146120"/>
    </source>
</evidence>
<dbReference type="Gene3D" id="3.30.40.10">
    <property type="entry name" value="Zinc/RING finger domain, C3HC4 (zinc finger)"/>
    <property type="match status" value="1"/>
</dbReference>
<evidence type="ECO:0000256" key="4">
    <source>
        <dbReference type="ARBA" id="ARBA00022833"/>
    </source>
</evidence>
<dbReference type="InterPro" id="IPR017455">
    <property type="entry name" value="Znf_FYVE-rel"/>
</dbReference>
<keyword evidence="4" id="KW-0862">Zinc</keyword>
<evidence type="ECO:0000256" key="7">
    <source>
        <dbReference type="SAM" id="MobiDB-lite"/>
    </source>
</evidence>
<reference evidence="9" key="1">
    <citation type="submission" date="2022-11" db="EMBL/GenBank/DDBJ databases">
        <authorList>
            <person name="Morgan W.R."/>
            <person name="Tartar A."/>
        </authorList>
    </citation>
    <scope>NUCLEOTIDE SEQUENCE</scope>
    <source>
        <strain evidence="9">ARSEF 373</strain>
    </source>
</reference>
<dbReference type="GO" id="GO:0008270">
    <property type="term" value="F:zinc ion binding"/>
    <property type="evidence" value="ECO:0007669"/>
    <property type="project" value="UniProtKB-KW"/>
</dbReference>
<organism evidence="9 10">
    <name type="scientific">Lagenidium giganteum</name>
    <dbReference type="NCBI Taxonomy" id="4803"/>
    <lineage>
        <taxon>Eukaryota</taxon>
        <taxon>Sar</taxon>
        <taxon>Stramenopiles</taxon>
        <taxon>Oomycota</taxon>
        <taxon>Peronosporomycetes</taxon>
        <taxon>Pythiales</taxon>
        <taxon>Pythiaceae</taxon>
    </lineage>
</organism>
<evidence type="ECO:0000256" key="6">
    <source>
        <dbReference type="PROSITE-ProRule" id="PRU00091"/>
    </source>
</evidence>
<dbReference type="InterPro" id="IPR013083">
    <property type="entry name" value="Znf_RING/FYVE/PHD"/>
</dbReference>
<dbReference type="InterPro" id="IPR036770">
    <property type="entry name" value="Ankyrin_rpt-contain_sf"/>
</dbReference>
<dbReference type="CDD" id="cd15760">
    <property type="entry name" value="FYVE_scVPS27p_like"/>
    <property type="match status" value="1"/>
</dbReference>
<dbReference type="SUPFAM" id="SSF57903">
    <property type="entry name" value="FYVE/PHD zinc finger"/>
    <property type="match status" value="1"/>
</dbReference>
<comment type="caution">
    <text evidence="9">The sequence shown here is derived from an EMBL/GenBank/DDBJ whole genome shotgun (WGS) entry which is preliminary data.</text>
</comment>
<feature type="region of interest" description="Disordered" evidence="7">
    <location>
        <begin position="97"/>
        <end position="129"/>
    </location>
</feature>
<dbReference type="GO" id="GO:0006623">
    <property type="term" value="P:protein targeting to vacuole"/>
    <property type="evidence" value="ECO:0007669"/>
    <property type="project" value="TreeGrafter"/>
</dbReference>
<dbReference type="Proteomes" id="UP001146120">
    <property type="component" value="Unassembled WGS sequence"/>
</dbReference>
<dbReference type="GO" id="GO:0033565">
    <property type="term" value="C:ESCRT-0 complex"/>
    <property type="evidence" value="ECO:0007669"/>
    <property type="project" value="TreeGrafter"/>
</dbReference>